<evidence type="ECO:0000313" key="2">
    <source>
        <dbReference type="Proteomes" id="UP000789901"/>
    </source>
</evidence>
<dbReference type="Proteomes" id="UP000789901">
    <property type="component" value="Unassembled WGS sequence"/>
</dbReference>
<gene>
    <name evidence="1" type="ORF">GMARGA_LOCUS15321</name>
</gene>
<reference evidence="1 2" key="1">
    <citation type="submission" date="2021-06" db="EMBL/GenBank/DDBJ databases">
        <authorList>
            <person name="Kallberg Y."/>
            <person name="Tangrot J."/>
            <person name="Rosling A."/>
        </authorList>
    </citation>
    <scope>NUCLEOTIDE SEQUENCE [LARGE SCALE GENOMIC DNA]</scope>
    <source>
        <strain evidence="1 2">120-4 pot B 10/14</strain>
    </source>
</reference>
<name>A0ABN7V7H8_GIGMA</name>
<sequence length="110" mass="12644">MSFNKDKFTMMEDIISLPTNSDIEPSPKTGQTNFENFGHLSMDLLRFLCYELGILETGMKQNLVNCLISKTKKRSDFVGSNNLGKEKEYKSEKNSKEALNNSNKFNFEIF</sequence>
<keyword evidence="2" id="KW-1185">Reference proteome</keyword>
<dbReference type="EMBL" id="CAJVQB010010501">
    <property type="protein sequence ID" value="CAG8740426.1"/>
    <property type="molecule type" value="Genomic_DNA"/>
</dbReference>
<organism evidence="1 2">
    <name type="scientific">Gigaspora margarita</name>
    <dbReference type="NCBI Taxonomy" id="4874"/>
    <lineage>
        <taxon>Eukaryota</taxon>
        <taxon>Fungi</taxon>
        <taxon>Fungi incertae sedis</taxon>
        <taxon>Mucoromycota</taxon>
        <taxon>Glomeromycotina</taxon>
        <taxon>Glomeromycetes</taxon>
        <taxon>Diversisporales</taxon>
        <taxon>Gigasporaceae</taxon>
        <taxon>Gigaspora</taxon>
    </lineage>
</organism>
<accession>A0ABN7V7H8</accession>
<comment type="caution">
    <text evidence="1">The sequence shown here is derived from an EMBL/GenBank/DDBJ whole genome shotgun (WGS) entry which is preliminary data.</text>
</comment>
<evidence type="ECO:0000313" key="1">
    <source>
        <dbReference type="EMBL" id="CAG8740426.1"/>
    </source>
</evidence>
<proteinExistence type="predicted"/>
<protein>
    <submittedName>
        <fullName evidence="1">41169_t:CDS:1</fullName>
    </submittedName>
</protein>